<comment type="caution">
    <text evidence="3">The sequence shown here is derived from an EMBL/GenBank/DDBJ whole genome shotgun (WGS) entry which is preliminary data.</text>
</comment>
<feature type="transmembrane region" description="Helical" evidence="1">
    <location>
        <begin position="287"/>
        <end position="307"/>
    </location>
</feature>
<reference evidence="3" key="2">
    <citation type="journal article" date="2021" name="PeerJ">
        <title>Extensive microbial diversity within the chicken gut microbiome revealed by metagenomics and culture.</title>
        <authorList>
            <person name="Gilroy R."/>
            <person name="Ravi A."/>
            <person name="Getino M."/>
            <person name="Pursley I."/>
            <person name="Horton D.L."/>
            <person name="Alikhan N.F."/>
            <person name="Baker D."/>
            <person name="Gharbi K."/>
            <person name="Hall N."/>
            <person name="Watson M."/>
            <person name="Adriaenssens E.M."/>
            <person name="Foster-Nyarko E."/>
            <person name="Jarju S."/>
            <person name="Secka A."/>
            <person name="Antonio M."/>
            <person name="Oren A."/>
            <person name="Chaudhuri R.R."/>
            <person name="La Ragione R."/>
            <person name="Hildebrand F."/>
            <person name="Pallen M.J."/>
        </authorList>
    </citation>
    <scope>NUCLEOTIDE SEQUENCE</scope>
    <source>
        <strain evidence="3">G3-4614</strain>
    </source>
</reference>
<dbReference type="InterPro" id="IPR050834">
    <property type="entry name" value="Glycosyltransf_2"/>
</dbReference>
<reference evidence="3" key="1">
    <citation type="submission" date="2020-10" db="EMBL/GenBank/DDBJ databases">
        <authorList>
            <person name="Gilroy R."/>
        </authorList>
    </citation>
    <scope>NUCLEOTIDE SEQUENCE</scope>
    <source>
        <strain evidence="3">G3-4614</strain>
    </source>
</reference>
<dbReference type="Gene3D" id="3.90.550.10">
    <property type="entry name" value="Spore Coat Polysaccharide Biosynthesis Protein SpsA, Chain A"/>
    <property type="match status" value="1"/>
</dbReference>
<evidence type="ECO:0000313" key="3">
    <source>
        <dbReference type="EMBL" id="MBO8437498.1"/>
    </source>
</evidence>
<keyword evidence="1" id="KW-1133">Transmembrane helix</keyword>
<dbReference type="Pfam" id="PF00535">
    <property type="entry name" value="Glycos_transf_2"/>
    <property type="match status" value="1"/>
</dbReference>
<dbReference type="PANTHER" id="PTHR43685">
    <property type="entry name" value="GLYCOSYLTRANSFERASE"/>
    <property type="match status" value="1"/>
</dbReference>
<feature type="domain" description="Glycosyltransferase 2-like" evidence="2">
    <location>
        <begin position="27"/>
        <end position="189"/>
    </location>
</feature>
<accession>A0A9D9H782</accession>
<dbReference type="EMBL" id="JADIMW010000010">
    <property type="protein sequence ID" value="MBO8437498.1"/>
    <property type="molecule type" value="Genomic_DNA"/>
</dbReference>
<name>A0A9D9H782_9BACT</name>
<dbReference type="InterPro" id="IPR029044">
    <property type="entry name" value="Nucleotide-diphossugar_trans"/>
</dbReference>
<keyword evidence="1" id="KW-0472">Membrane</keyword>
<proteinExistence type="predicted"/>
<protein>
    <submittedName>
        <fullName evidence="3">Glycosyltransferase</fullName>
    </submittedName>
</protein>
<dbReference type="InterPro" id="IPR001173">
    <property type="entry name" value="Glyco_trans_2-like"/>
</dbReference>
<evidence type="ECO:0000313" key="4">
    <source>
        <dbReference type="Proteomes" id="UP000823636"/>
    </source>
</evidence>
<evidence type="ECO:0000259" key="2">
    <source>
        <dbReference type="Pfam" id="PF00535"/>
    </source>
</evidence>
<dbReference type="Proteomes" id="UP000823636">
    <property type="component" value="Unassembled WGS sequence"/>
</dbReference>
<dbReference type="PANTHER" id="PTHR43685:SF11">
    <property type="entry name" value="GLYCOSYLTRANSFERASE TAGX-RELATED"/>
    <property type="match status" value="1"/>
</dbReference>
<gene>
    <name evidence="3" type="ORF">IAC54_01185</name>
</gene>
<keyword evidence="1" id="KW-0812">Transmembrane</keyword>
<evidence type="ECO:0000256" key="1">
    <source>
        <dbReference type="SAM" id="Phobius"/>
    </source>
</evidence>
<organism evidence="3 4">
    <name type="scientific">Candidatus Caccoplasma merdipullorum</name>
    <dbReference type="NCBI Taxonomy" id="2840718"/>
    <lineage>
        <taxon>Bacteria</taxon>
        <taxon>Pseudomonadati</taxon>
        <taxon>Bacteroidota</taxon>
        <taxon>Bacteroidia</taxon>
        <taxon>Bacteroidales</taxon>
        <taxon>Bacteroidaceae</taxon>
        <taxon>Bacteroidaceae incertae sedis</taxon>
        <taxon>Candidatus Caccoplasma</taxon>
    </lineage>
</organism>
<sequence length="360" mass="41298">MMRCPHYAKLVRKGKVWFSAARPPVSVILYTEDNIEALKVSLPAILEQDYKSFEVIVVNDGASETIKDYIKSLTPVYGNLYYTFIPVGAHSLSRKKLAITIGMKAAKYDIVAVTEAGCRPVSDKWLETMMRNFTTDIEIVIGNTKEISDIRAKWYLDFYRLVFKMKFLGRAVINRAYMGEGSNMFFFKDLFFKIKGFSEHLDIVYGEDDVFINRVMTRRNTRGEFSPEALVENYCENNNSSISEMRLRREFTQKLLKGASSLVLGCRKTVSWGFYISAVTSMVYGVVRGNVVMSLFALLLVVLWWLIESAVFRSNARVLGSPAKCSAAILYDIVSPVIDCRFRYKGRKTLIKNYTWRIKR</sequence>
<dbReference type="SUPFAM" id="SSF53448">
    <property type="entry name" value="Nucleotide-diphospho-sugar transferases"/>
    <property type="match status" value="1"/>
</dbReference>
<dbReference type="AlphaFoldDB" id="A0A9D9H782"/>